<evidence type="ECO:0000313" key="3">
    <source>
        <dbReference type="EMBL" id="MCX2695920.1"/>
    </source>
</evidence>
<sequence>MKLCRFLIIAVVLAAGAPAHSATSAWTETPGGRVRVILDETNTADGLRGALQIDLNPGWKTYWRNPGDAGVPPQLNVDGDAHARIEFPAPVSFGAGDEGGIGYKNPVSLPLTFTVKPGEKQLKGNVFLGVCHNICIPVQAEFDFPLSTKAAEQSPQAIAASTIVETAFDRLPSPATPEFGVAAARREENKAIFDISVPDSQAPAELFVGSEQFNLSETTPDEASDQKRFIATLQGKASEGAMIDYTLVQNGKAVSGQVRLD</sequence>
<feature type="domain" description="Thiol:disulfide interchange protein DsbD N-terminal" evidence="2">
    <location>
        <begin position="44"/>
        <end position="143"/>
    </location>
</feature>
<gene>
    <name evidence="3" type="ORF">OPR82_03900</name>
</gene>
<organism evidence="3 4">
    <name type="scientific">Ochrobactrum chromiisoli</name>
    <dbReference type="NCBI Taxonomy" id="2993941"/>
    <lineage>
        <taxon>Bacteria</taxon>
        <taxon>Pseudomonadati</taxon>
        <taxon>Pseudomonadota</taxon>
        <taxon>Alphaproteobacteria</taxon>
        <taxon>Hyphomicrobiales</taxon>
        <taxon>Brucellaceae</taxon>
        <taxon>Brucella/Ochrobactrum group</taxon>
        <taxon>Ochrobactrum</taxon>
    </lineage>
</organism>
<dbReference type="EMBL" id="JAPHAV010000001">
    <property type="protein sequence ID" value="MCX2695920.1"/>
    <property type="molecule type" value="Genomic_DNA"/>
</dbReference>
<evidence type="ECO:0000259" key="2">
    <source>
        <dbReference type="Pfam" id="PF11412"/>
    </source>
</evidence>
<dbReference type="InterPro" id="IPR028250">
    <property type="entry name" value="DsbDN"/>
</dbReference>
<dbReference type="Proteomes" id="UP001301216">
    <property type="component" value="Unassembled WGS sequence"/>
</dbReference>
<evidence type="ECO:0000256" key="1">
    <source>
        <dbReference type="SAM" id="SignalP"/>
    </source>
</evidence>
<dbReference type="RefSeq" id="WP_265983119.1">
    <property type="nucleotide sequence ID" value="NZ_JAPHAV010000001.1"/>
</dbReference>
<keyword evidence="4" id="KW-1185">Reference proteome</keyword>
<feature type="chain" id="PRO_5047176172" evidence="1">
    <location>
        <begin position="22"/>
        <end position="261"/>
    </location>
</feature>
<accession>A0ABT3QK23</accession>
<dbReference type="Pfam" id="PF11412">
    <property type="entry name" value="DsbD_N"/>
    <property type="match status" value="1"/>
</dbReference>
<proteinExistence type="predicted"/>
<evidence type="ECO:0000313" key="4">
    <source>
        <dbReference type="Proteomes" id="UP001301216"/>
    </source>
</evidence>
<name>A0ABT3QK23_9HYPH</name>
<comment type="caution">
    <text evidence="3">The sequence shown here is derived from an EMBL/GenBank/DDBJ whole genome shotgun (WGS) entry which is preliminary data.</text>
</comment>
<reference evidence="3 4" key="1">
    <citation type="submission" date="2022-11" db="EMBL/GenBank/DDBJ databases">
        <title>Brucella sp. YY2X, whole genome shotgun sequencing project.</title>
        <authorList>
            <person name="Yang Y."/>
        </authorList>
    </citation>
    <scope>NUCLEOTIDE SEQUENCE [LARGE SCALE GENOMIC DNA]</scope>
    <source>
        <strain evidence="3 4">YY2X</strain>
    </source>
</reference>
<protein>
    <submittedName>
        <fullName evidence="3">Protein-disulfide reductase DsbD family protein</fullName>
    </submittedName>
</protein>
<feature type="signal peptide" evidence="1">
    <location>
        <begin position="1"/>
        <end position="21"/>
    </location>
</feature>
<keyword evidence="1" id="KW-0732">Signal</keyword>